<comment type="caution">
    <text evidence="2">The sequence shown here is derived from an EMBL/GenBank/DDBJ whole genome shotgun (WGS) entry which is preliminary data.</text>
</comment>
<reference evidence="2 3" key="1">
    <citation type="submission" date="2021-02" db="EMBL/GenBank/DDBJ databases">
        <title>Plant Genome Project.</title>
        <authorList>
            <person name="Zhang R.-G."/>
        </authorList>
    </citation>
    <scope>NUCLEOTIDE SEQUENCE [LARGE SCALE GENOMIC DNA]</scope>
    <source>
        <tissue evidence="2">Leaves</tissue>
    </source>
</reference>
<proteinExistence type="predicted"/>
<dbReference type="Pfam" id="PF13456">
    <property type="entry name" value="RVT_3"/>
    <property type="match status" value="1"/>
</dbReference>
<dbReference type="EMBL" id="JAFEMO010000006">
    <property type="protein sequence ID" value="KAH7569481.1"/>
    <property type="molecule type" value="Genomic_DNA"/>
</dbReference>
<dbReference type="Proteomes" id="UP000827721">
    <property type="component" value="Unassembled WGS sequence"/>
</dbReference>
<evidence type="ECO:0000313" key="3">
    <source>
        <dbReference type="Proteomes" id="UP000827721"/>
    </source>
</evidence>
<evidence type="ECO:0000259" key="1">
    <source>
        <dbReference type="Pfam" id="PF13456"/>
    </source>
</evidence>
<protein>
    <recommendedName>
        <fullName evidence="1">RNase H type-1 domain-containing protein</fullName>
    </recommendedName>
</protein>
<evidence type="ECO:0000313" key="2">
    <source>
        <dbReference type="EMBL" id="KAH7569481.1"/>
    </source>
</evidence>
<dbReference type="InterPro" id="IPR053151">
    <property type="entry name" value="RNase_H-like"/>
</dbReference>
<feature type="domain" description="RNase H type-1" evidence="1">
    <location>
        <begin position="114"/>
        <end position="224"/>
    </location>
</feature>
<dbReference type="PANTHER" id="PTHR47723">
    <property type="entry name" value="OS05G0353850 PROTEIN"/>
    <property type="match status" value="1"/>
</dbReference>
<keyword evidence="3" id="KW-1185">Reference proteome</keyword>
<sequence>MVVKNAWRLAVDPLSLAFQILKVKYFRNEDFLKVQLKSGVRIALCDIMIKKSIYSVKSGYQLALRDKLIGFFLSEFQDTLKAVFVKQSVFQEPPYPNKVLSWILPPSGSFKLNTDVVIRKNLPFVDIRAAICDCSGRVIAAISKCFPRSFSADSRETLALREGLLLAQDLKLVVNWVEYNANNVIKVVHDVDPNFCVAGLVVNDIKTLCKIIGVVKCQSISRKRSFFSLFLERGVQC</sequence>
<gene>
    <name evidence="2" type="ORF">JRO89_XS06G0169400</name>
</gene>
<name>A0ABQ8HYQ2_9ROSI</name>
<accession>A0ABQ8HYQ2</accession>
<organism evidence="2 3">
    <name type="scientific">Xanthoceras sorbifolium</name>
    <dbReference type="NCBI Taxonomy" id="99658"/>
    <lineage>
        <taxon>Eukaryota</taxon>
        <taxon>Viridiplantae</taxon>
        <taxon>Streptophyta</taxon>
        <taxon>Embryophyta</taxon>
        <taxon>Tracheophyta</taxon>
        <taxon>Spermatophyta</taxon>
        <taxon>Magnoliopsida</taxon>
        <taxon>eudicotyledons</taxon>
        <taxon>Gunneridae</taxon>
        <taxon>Pentapetalae</taxon>
        <taxon>rosids</taxon>
        <taxon>malvids</taxon>
        <taxon>Sapindales</taxon>
        <taxon>Sapindaceae</taxon>
        <taxon>Xanthoceroideae</taxon>
        <taxon>Xanthoceras</taxon>
    </lineage>
</organism>
<dbReference type="PANTHER" id="PTHR47723:SF19">
    <property type="entry name" value="POLYNUCLEOTIDYL TRANSFERASE, RIBONUCLEASE H-LIKE SUPERFAMILY PROTEIN"/>
    <property type="match status" value="1"/>
</dbReference>
<dbReference type="InterPro" id="IPR002156">
    <property type="entry name" value="RNaseH_domain"/>
</dbReference>